<keyword evidence="4" id="KW-1185">Reference proteome</keyword>
<keyword evidence="1" id="KW-0472">Membrane</keyword>
<evidence type="ECO:0000313" key="2">
    <source>
        <dbReference type="EMBL" id="KEH23394.1"/>
    </source>
</evidence>
<dbReference type="AlphaFoldDB" id="A0A072U104"/>
<dbReference type="HOGENOM" id="CLU_2708593_0_0_1"/>
<gene>
    <name evidence="2" type="ordered locus">MTR_7g079995</name>
</gene>
<keyword evidence="1 2" id="KW-0812">Transmembrane</keyword>
<reference evidence="3" key="3">
    <citation type="submission" date="2015-04" db="UniProtKB">
        <authorList>
            <consortium name="EnsemblPlants"/>
        </authorList>
    </citation>
    <scope>IDENTIFICATION</scope>
    <source>
        <strain evidence="3">cv. Jemalong A17</strain>
    </source>
</reference>
<proteinExistence type="predicted"/>
<evidence type="ECO:0000313" key="4">
    <source>
        <dbReference type="Proteomes" id="UP000002051"/>
    </source>
</evidence>
<accession>A0A072U104</accession>
<evidence type="ECO:0000313" key="3">
    <source>
        <dbReference type="EnsemblPlants" id="KEH23394"/>
    </source>
</evidence>
<dbReference type="Proteomes" id="UP000002051">
    <property type="component" value="Unassembled WGS sequence"/>
</dbReference>
<name>A0A072U104_MEDTR</name>
<keyword evidence="1" id="KW-1133">Transmembrane helix</keyword>
<organism evidence="2 4">
    <name type="scientific">Medicago truncatula</name>
    <name type="common">Barrel medic</name>
    <name type="synonym">Medicago tribuloides</name>
    <dbReference type="NCBI Taxonomy" id="3880"/>
    <lineage>
        <taxon>Eukaryota</taxon>
        <taxon>Viridiplantae</taxon>
        <taxon>Streptophyta</taxon>
        <taxon>Embryophyta</taxon>
        <taxon>Tracheophyta</taxon>
        <taxon>Spermatophyta</taxon>
        <taxon>Magnoliopsida</taxon>
        <taxon>eudicotyledons</taxon>
        <taxon>Gunneridae</taxon>
        <taxon>Pentapetalae</taxon>
        <taxon>rosids</taxon>
        <taxon>fabids</taxon>
        <taxon>Fabales</taxon>
        <taxon>Fabaceae</taxon>
        <taxon>Papilionoideae</taxon>
        <taxon>50 kb inversion clade</taxon>
        <taxon>NPAAA clade</taxon>
        <taxon>Hologalegina</taxon>
        <taxon>IRL clade</taxon>
        <taxon>Trifolieae</taxon>
        <taxon>Medicago</taxon>
    </lineage>
</organism>
<dbReference type="EMBL" id="CM001223">
    <property type="protein sequence ID" value="KEH23394.1"/>
    <property type="molecule type" value="Genomic_DNA"/>
</dbReference>
<reference evidence="2 4" key="2">
    <citation type="journal article" date="2014" name="BMC Genomics">
        <title>An improved genome release (version Mt4.0) for the model legume Medicago truncatula.</title>
        <authorList>
            <person name="Tang H."/>
            <person name="Krishnakumar V."/>
            <person name="Bidwell S."/>
            <person name="Rosen B."/>
            <person name="Chan A."/>
            <person name="Zhou S."/>
            <person name="Gentzbittel L."/>
            <person name="Childs K.L."/>
            <person name="Yandell M."/>
            <person name="Gundlach H."/>
            <person name="Mayer K.F."/>
            <person name="Schwartz D.C."/>
            <person name="Town C.D."/>
        </authorList>
    </citation>
    <scope>GENOME REANNOTATION</scope>
    <source>
        <strain evidence="2">A17</strain>
        <strain evidence="3 4">cv. Jemalong A17</strain>
    </source>
</reference>
<sequence>MLRDCGRKGRVGSEGGGATWWKLVWGRDTSYGLEENWKMDKVFHFGLIVGLVVIGCGIGGGGSHFHGKKLSRN</sequence>
<reference evidence="2 4" key="1">
    <citation type="journal article" date="2011" name="Nature">
        <title>The Medicago genome provides insight into the evolution of rhizobial symbioses.</title>
        <authorList>
            <person name="Young N.D."/>
            <person name="Debelle F."/>
            <person name="Oldroyd G.E."/>
            <person name="Geurts R."/>
            <person name="Cannon S.B."/>
            <person name="Udvardi M.K."/>
            <person name="Benedito V.A."/>
            <person name="Mayer K.F."/>
            <person name="Gouzy J."/>
            <person name="Schoof H."/>
            <person name="Van de Peer Y."/>
            <person name="Proost S."/>
            <person name="Cook D.R."/>
            <person name="Meyers B.C."/>
            <person name="Spannagl M."/>
            <person name="Cheung F."/>
            <person name="De Mita S."/>
            <person name="Krishnakumar V."/>
            <person name="Gundlach H."/>
            <person name="Zhou S."/>
            <person name="Mudge J."/>
            <person name="Bharti A.K."/>
            <person name="Murray J.D."/>
            <person name="Naoumkina M.A."/>
            <person name="Rosen B."/>
            <person name="Silverstein K.A."/>
            <person name="Tang H."/>
            <person name="Rombauts S."/>
            <person name="Zhao P.X."/>
            <person name="Zhou P."/>
            <person name="Barbe V."/>
            <person name="Bardou P."/>
            <person name="Bechner M."/>
            <person name="Bellec A."/>
            <person name="Berger A."/>
            <person name="Berges H."/>
            <person name="Bidwell S."/>
            <person name="Bisseling T."/>
            <person name="Choisne N."/>
            <person name="Couloux A."/>
            <person name="Denny R."/>
            <person name="Deshpande S."/>
            <person name="Dai X."/>
            <person name="Doyle J.J."/>
            <person name="Dudez A.M."/>
            <person name="Farmer A.D."/>
            <person name="Fouteau S."/>
            <person name="Franken C."/>
            <person name="Gibelin C."/>
            <person name="Gish J."/>
            <person name="Goldstein S."/>
            <person name="Gonzalez A.J."/>
            <person name="Green P.J."/>
            <person name="Hallab A."/>
            <person name="Hartog M."/>
            <person name="Hua A."/>
            <person name="Humphray S.J."/>
            <person name="Jeong D.H."/>
            <person name="Jing Y."/>
            <person name="Jocker A."/>
            <person name="Kenton S.M."/>
            <person name="Kim D.J."/>
            <person name="Klee K."/>
            <person name="Lai H."/>
            <person name="Lang C."/>
            <person name="Lin S."/>
            <person name="Macmil S.L."/>
            <person name="Magdelenat G."/>
            <person name="Matthews L."/>
            <person name="McCorrison J."/>
            <person name="Monaghan E.L."/>
            <person name="Mun J.H."/>
            <person name="Najar F.Z."/>
            <person name="Nicholson C."/>
            <person name="Noirot C."/>
            <person name="O'Bleness M."/>
            <person name="Paule C.R."/>
            <person name="Poulain J."/>
            <person name="Prion F."/>
            <person name="Qin B."/>
            <person name="Qu C."/>
            <person name="Retzel E.F."/>
            <person name="Riddle C."/>
            <person name="Sallet E."/>
            <person name="Samain S."/>
            <person name="Samson N."/>
            <person name="Sanders I."/>
            <person name="Saurat O."/>
            <person name="Scarpelli C."/>
            <person name="Schiex T."/>
            <person name="Segurens B."/>
            <person name="Severin A.J."/>
            <person name="Sherrier D.J."/>
            <person name="Shi R."/>
            <person name="Sims S."/>
            <person name="Singer S.R."/>
            <person name="Sinharoy S."/>
            <person name="Sterck L."/>
            <person name="Viollet A."/>
            <person name="Wang B.B."/>
            <person name="Wang K."/>
            <person name="Wang M."/>
            <person name="Wang X."/>
            <person name="Warfsmann J."/>
            <person name="Weissenbach J."/>
            <person name="White D.D."/>
            <person name="White J.D."/>
            <person name="Wiley G.B."/>
            <person name="Wincker P."/>
            <person name="Xing Y."/>
            <person name="Yang L."/>
            <person name="Yao Z."/>
            <person name="Ying F."/>
            <person name="Zhai J."/>
            <person name="Zhou L."/>
            <person name="Zuber A."/>
            <person name="Denarie J."/>
            <person name="Dixon R.A."/>
            <person name="May G.D."/>
            <person name="Schwartz D.C."/>
            <person name="Rogers J."/>
            <person name="Quetier F."/>
            <person name="Town C.D."/>
            <person name="Roe B.A."/>
        </authorList>
    </citation>
    <scope>NUCLEOTIDE SEQUENCE [LARGE SCALE GENOMIC DNA]</scope>
    <source>
        <strain evidence="2">A17</strain>
        <strain evidence="3 4">cv. Jemalong A17</strain>
    </source>
</reference>
<evidence type="ECO:0000256" key="1">
    <source>
        <dbReference type="SAM" id="Phobius"/>
    </source>
</evidence>
<dbReference type="EnsemblPlants" id="KEH23394">
    <property type="protein sequence ID" value="KEH23394"/>
    <property type="gene ID" value="MTR_7g079995"/>
</dbReference>
<protein>
    <submittedName>
        <fullName evidence="2">Transmembrane protein, putative</fullName>
    </submittedName>
</protein>
<feature type="transmembrane region" description="Helical" evidence="1">
    <location>
        <begin position="42"/>
        <end position="62"/>
    </location>
</feature>